<reference evidence="2 3" key="1">
    <citation type="submission" date="2017-04" db="EMBL/GenBank/DDBJ databases">
        <authorList>
            <person name="Afonso C.L."/>
            <person name="Miller P.J."/>
            <person name="Scott M.A."/>
            <person name="Spackman E."/>
            <person name="Goraichik I."/>
            <person name="Dimitrov K.M."/>
            <person name="Suarez D.L."/>
            <person name="Swayne D.E."/>
        </authorList>
    </citation>
    <scope>NUCLEOTIDE SEQUENCE [LARGE SCALE GENOMIC DNA]</scope>
    <source>
        <strain evidence="2 3">11</strain>
    </source>
</reference>
<dbReference type="EMBL" id="FXAZ01000005">
    <property type="protein sequence ID" value="SMG54575.1"/>
    <property type="molecule type" value="Genomic_DNA"/>
</dbReference>
<dbReference type="STRING" id="1852522.SAMN06295960_3790"/>
<gene>
    <name evidence="2" type="ORF">SAMN06295960_3790</name>
</gene>
<evidence type="ECO:0000313" key="3">
    <source>
        <dbReference type="Proteomes" id="UP000193834"/>
    </source>
</evidence>
<evidence type="ECO:0000313" key="2">
    <source>
        <dbReference type="EMBL" id="SMG54575.1"/>
    </source>
</evidence>
<keyword evidence="3" id="KW-1185">Reference proteome</keyword>
<name>A0A1X7LLA0_9BACL</name>
<accession>A0A1X7LLA0</accession>
<feature type="region of interest" description="Disordered" evidence="1">
    <location>
        <begin position="47"/>
        <end position="69"/>
    </location>
</feature>
<organism evidence="2 3">
    <name type="scientific">Paenibacillus aquistagni</name>
    <dbReference type="NCBI Taxonomy" id="1852522"/>
    <lineage>
        <taxon>Bacteria</taxon>
        <taxon>Bacillati</taxon>
        <taxon>Bacillota</taxon>
        <taxon>Bacilli</taxon>
        <taxon>Bacillales</taxon>
        <taxon>Paenibacillaceae</taxon>
        <taxon>Paenibacillus</taxon>
    </lineage>
</organism>
<evidence type="ECO:0000256" key="1">
    <source>
        <dbReference type="SAM" id="MobiDB-lite"/>
    </source>
</evidence>
<dbReference type="Proteomes" id="UP000193834">
    <property type="component" value="Unassembled WGS sequence"/>
</dbReference>
<sequence length="178" mass="20654">MTTNTVCPWCDTEIIWDEELGPEDECPYCNNSLRDYGTLQIDLDPAEKPHKAHTAEDKHDEHSHEDEERGWSNFQWEDDGILYDSPEAIKVQEGLDKLLHEQEEVPECPQCREYMVFVGKEQLKERFTPHLIGGEALLHAPVQLNVYTCMSCYQVSKFLDVQGRKQLNDSIQRLSKSE</sequence>
<protein>
    <submittedName>
        <fullName evidence="2">Uncharacterized protein</fullName>
    </submittedName>
</protein>
<dbReference type="AlphaFoldDB" id="A0A1X7LLA0"/>
<proteinExistence type="predicted"/>